<comment type="caution">
    <text evidence="4">The sequence shown here is derived from an EMBL/GenBank/DDBJ whole genome shotgun (WGS) entry which is preliminary data.</text>
</comment>
<evidence type="ECO:0000256" key="3">
    <source>
        <dbReference type="SAM" id="SignalP"/>
    </source>
</evidence>
<evidence type="ECO:0000256" key="2">
    <source>
        <dbReference type="SAM" id="Phobius"/>
    </source>
</evidence>
<organism evidence="4 5">
    <name type="scientific">Fusarium piperis</name>
    <dbReference type="NCBI Taxonomy" id="1435070"/>
    <lineage>
        <taxon>Eukaryota</taxon>
        <taxon>Fungi</taxon>
        <taxon>Dikarya</taxon>
        <taxon>Ascomycota</taxon>
        <taxon>Pezizomycotina</taxon>
        <taxon>Sordariomycetes</taxon>
        <taxon>Hypocreomycetidae</taxon>
        <taxon>Hypocreales</taxon>
        <taxon>Nectriaceae</taxon>
        <taxon>Fusarium</taxon>
        <taxon>Fusarium solani species complex</taxon>
    </lineage>
</organism>
<dbReference type="Proteomes" id="UP001140502">
    <property type="component" value="Unassembled WGS sequence"/>
</dbReference>
<feature type="signal peptide" evidence="3">
    <location>
        <begin position="1"/>
        <end position="26"/>
    </location>
</feature>
<keyword evidence="3" id="KW-0732">Signal</keyword>
<feature type="region of interest" description="Disordered" evidence="1">
    <location>
        <begin position="264"/>
        <end position="298"/>
    </location>
</feature>
<evidence type="ECO:0000313" key="5">
    <source>
        <dbReference type="Proteomes" id="UP001140502"/>
    </source>
</evidence>
<keyword evidence="2" id="KW-1133">Transmembrane helix</keyword>
<name>A0A9W8TB37_9HYPO</name>
<dbReference type="OrthoDB" id="4499262at2759"/>
<evidence type="ECO:0000313" key="4">
    <source>
        <dbReference type="EMBL" id="KAJ4309463.1"/>
    </source>
</evidence>
<proteinExistence type="predicted"/>
<keyword evidence="2" id="KW-0472">Membrane</keyword>
<sequence>MRLFIPTGFVLLPLLVVAQITRRYEALPIEQGDLVPRFFLDQAFPLAKRDEDCGQGYHNCLDIGFPNDCCKNDQYCYVNKAGDPKCCQIGSNCASENLCSNDATRQYFCTRITTQSGTAVTQEGCCDRKCPRTSLYLCPSDLGGNCCGFGSDCRPDGKCASTKSASQTGLLTPVPEGCTTSQFKCPDGAGCCDDGQVCTQVSGEGYCAEARPTGSDVRVVDDDQDGGAELSDGAKAGIGVGAVVGASIIIGGLTWLCLAKRRQRRQTTTGESRTAGEGEGDGEGTGTVRDGMTDVSGSQARHGLTRDYFGPDAVAGPFTDSVSPTTANSPGMGRAVPIQAHGPGDIAAPVEIDSTVREDGFLSPMTSPSIGNTPGSETINGRFELYGNDEPISPGRPLSIVPTPPRTPAAENPPRKSQDAQEKN</sequence>
<reference evidence="4" key="1">
    <citation type="submission" date="2022-10" db="EMBL/GenBank/DDBJ databases">
        <title>Tapping the CABI collections for fungal endophytes: first genome assemblies for Collariella, Neodidymelliopsis, Ascochyta clinopodiicola, Didymella pomorum, Didymosphaeria variabile, Neocosmospora piperis and Neocucurbitaria cava.</title>
        <authorList>
            <person name="Hill R."/>
        </authorList>
    </citation>
    <scope>NUCLEOTIDE SEQUENCE</scope>
    <source>
        <strain evidence="4">IMI 366586</strain>
    </source>
</reference>
<accession>A0A9W8TB37</accession>
<feature type="transmembrane region" description="Helical" evidence="2">
    <location>
        <begin position="238"/>
        <end position="258"/>
    </location>
</feature>
<feature type="chain" id="PRO_5040855617" evidence="3">
    <location>
        <begin position="27"/>
        <end position="424"/>
    </location>
</feature>
<feature type="compositionally biased region" description="Polar residues" evidence="1">
    <location>
        <begin position="364"/>
        <end position="379"/>
    </location>
</feature>
<gene>
    <name evidence="4" type="ORF">N0V84_011491</name>
</gene>
<keyword evidence="2" id="KW-0812">Transmembrane</keyword>
<dbReference type="EMBL" id="JAPEUR010000433">
    <property type="protein sequence ID" value="KAJ4309463.1"/>
    <property type="molecule type" value="Genomic_DNA"/>
</dbReference>
<evidence type="ECO:0000256" key="1">
    <source>
        <dbReference type="SAM" id="MobiDB-lite"/>
    </source>
</evidence>
<keyword evidence="5" id="KW-1185">Reference proteome</keyword>
<dbReference type="AlphaFoldDB" id="A0A9W8TB37"/>
<protein>
    <submittedName>
        <fullName evidence="4">Uncharacterized protein</fullName>
    </submittedName>
</protein>
<feature type="region of interest" description="Disordered" evidence="1">
    <location>
        <begin position="361"/>
        <end position="424"/>
    </location>
</feature>
<feature type="compositionally biased region" description="Basic and acidic residues" evidence="1">
    <location>
        <begin position="413"/>
        <end position="424"/>
    </location>
</feature>